<evidence type="ECO:0000256" key="8">
    <source>
        <dbReference type="ARBA" id="ARBA00023170"/>
    </source>
</evidence>
<dbReference type="InterPro" id="IPR004117">
    <property type="entry name" value="7tm6_olfct_rcpt"/>
</dbReference>
<evidence type="ECO:0000313" key="13">
    <source>
        <dbReference type="RefSeq" id="XP_023177532.2"/>
    </source>
</evidence>
<keyword evidence="5 11" id="KW-0552">Olfaction</keyword>
<feature type="transmembrane region" description="Helical" evidence="11">
    <location>
        <begin position="281"/>
        <end position="300"/>
    </location>
</feature>
<evidence type="ECO:0000256" key="5">
    <source>
        <dbReference type="ARBA" id="ARBA00022725"/>
    </source>
</evidence>
<organism evidence="12 13">
    <name type="scientific">Drosophila hydei</name>
    <name type="common">Fruit fly</name>
    <dbReference type="NCBI Taxonomy" id="7224"/>
    <lineage>
        <taxon>Eukaryota</taxon>
        <taxon>Metazoa</taxon>
        <taxon>Ecdysozoa</taxon>
        <taxon>Arthropoda</taxon>
        <taxon>Hexapoda</taxon>
        <taxon>Insecta</taxon>
        <taxon>Pterygota</taxon>
        <taxon>Neoptera</taxon>
        <taxon>Endopterygota</taxon>
        <taxon>Diptera</taxon>
        <taxon>Brachycera</taxon>
        <taxon>Muscomorpha</taxon>
        <taxon>Ephydroidea</taxon>
        <taxon>Drosophilidae</taxon>
        <taxon>Drosophila</taxon>
    </lineage>
</organism>
<sequence>MTTKPKMPTAHITFHDFMSLPVIFYHTLGINPYESVTNKETSSRWLLAVFLFQVINLNITFVLEWCFVYISYKNSENFVESCMVMGYIVFVIVGELKMLTVWWQKSQLNELMIEMELIFPPSDPEKQRHYLVDRYLKRCRFFTKGFACLYLVLIVTYNLFVLVQFLIRRFVLHSPTAVMAMPYTSVSPWSLDSKLGFCLMYTLQAIAGYTCTAGHASSDILIYAVLIQAIMHYDYLSRELTGLQIQAGRVRDGYEQDLKILQQLIAYHNKLLGLTEVINKVFGLPLLLNFMASSLMVCFVGFQMTIGLSVDIICKLAVLLVAEMVQIYLICYFSDLLINASLSVSDAVYNMNWIEADKRFNKMLIIIAQRAQRPVCLRATVFLDISMQTMTMFLQMTYRFFCVIRTMYQ</sequence>
<feature type="transmembrane region" description="Helical" evidence="11">
    <location>
        <begin position="84"/>
        <end position="103"/>
    </location>
</feature>
<dbReference type="Proteomes" id="UP000504633">
    <property type="component" value="Unplaced"/>
</dbReference>
<evidence type="ECO:0000256" key="9">
    <source>
        <dbReference type="ARBA" id="ARBA00023224"/>
    </source>
</evidence>
<proteinExistence type="inferred from homology"/>
<gene>
    <name evidence="13" type="primary">LOC111603935</name>
</gene>
<dbReference type="OrthoDB" id="8185860at2759"/>
<dbReference type="KEGG" id="dhe:111603935"/>
<feature type="transmembrane region" description="Helical" evidence="11">
    <location>
        <begin position="45"/>
        <end position="72"/>
    </location>
</feature>
<keyword evidence="9 11" id="KW-0807">Transducer</keyword>
<evidence type="ECO:0000256" key="1">
    <source>
        <dbReference type="ARBA" id="ARBA00004651"/>
    </source>
</evidence>
<dbReference type="Pfam" id="PF02949">
    <property type="entry name" value="7tm_6"/>
    <property type="match status" value="1"/>
</dbReference>
<comment type="caution">
    <text evidence="11">Lacks conserved residue(s) required for the propagation of feature annotation.</text>
</comment>
<keyword evidence="4 11" id="KW-0812">Transmembrane</keyword>
<evidence type="ECO:0000256" key="11">
    <source>
        <dbReference type="RuleBase" id="RU351113"/>
    </source>
</evidence>
<dbReference type="GO" id="GO:0007165">
    <property type="term" value="P:signal transduction"/>
    <property type="evidence" value="ECO:0007669"/>
    <property type="project" value="UniProtKB-KW"/>
</dbReference>
<accession>A0A6J1MDZ3</accession>
<keyword evidence="2" id="KW-1003">Cell membrane</keyword>
<comment type="subcellular location">
    <subcellularLocation>
        <location evidence="1 11">Cell membrane</location>
        <topology evidence="1 11">Multi-pass membrane protein</topology>
    </subcellularLocation>
</comment>
<dbReference type="PANTHER" id="PTHR21137">
    <property type="entry name" value="ODORANT RECEPTOR"/>
    <property type="match status" value="1"/>
</dbReference>
<keyword evidence="6 11" id="KW-1133">Transmembrane helix</keyword>
<comment type="subunit">
    <text evidence="10">Interacts with Orco. Complexes exist early in the endomembrane system in olfactory sensory neurons (OSNs), coupling these complexes to the conserved ciliary trafficking pathway.</text>
</comment>
<keyword evidence="8 11" id="KW-0675">Receptor</keyword>
<keyword evidence="12" id="KW-1185">Reference proteome</keyword>
<evidence type="ECO:0000313" key="12">
    <source>
        <dbReference type="Proteomes" id="UP000504633"/>
    </source>
</evidence>
<dbReference type="GO" id="GO:0005886">
    <property type="term" value="C:plasma membrane"/>
    <property type="evidence" value="ECO:0007669"/>
    <property type="project" value="UniProtKB-SubCell"/>
</dbReference>
<dbReference type="AlphaFoldDB" id="A0A6J1MDZ3"/>
<dbReference type="GeneID" id="111603935"/>
<dbReference type="CTD" id="39109"/>
<evidence type="ECO:0000256" key="7">
    <source>
        <dbReference type="ARBA" id="ARBA00023136"/>
    </source>
</evidence>
<feature type="transmembrane region" description="Helical" evidence="11">
    <location>
        <begin position="147"/>
        <end position="167"/>
    </location>
</feature>
<evidence type="ECO:0000256" key="10">
    <source>
        <dbReference type="ARBA" id="ARBA00038679"/>
    </source>
</evidence>
<dbReference type="PANTHER" id="PTHR21137:SF44">
    <property type="entry name" value="ODORANT RECEPTOR 13A-RELATED"/>
    <property type="match status" value="1"/>
</dbReference>
<reference evidence="13" key="1">
    <citation type="submission" date="2025-08" db="UniProtKB">
        <authorList>
            <consortium name="RefSeq"/>
        </authorList>
    </citation>
    <scope>IDENTIFICATION</scope>
    <source>
        <strain evidence="13">15085-1641.00</strain>
        <tissue evidence="13">Whole body</tissue>
    </source>
</reference>
<feature type="transmembrane region" description="Helical" evidence="11">
    <location>
        <begin position="312"/>
        <end position="330"/>
    </location>
</feature>
<keyword evidence="3 11" id="KW-0716">Sensory transduction</keyword>
<dbReference type="OMA" id="AIQVIMH"/>
<evidence type="ECO:0000256" key="4">
    <source>
        <dbReference type="ARBA" id="ARBA00022692"/>
    </source>
</evidence>
<evidence type="ECO:0000256" key="3">
    <source>
        <dbReference type="ARBA" id="ARBA00022606"/>
    </source>
</evidence>
<evidence type="ECO:0000256" key="6">
    <source>
        <dbReference type="ARBA" id="ARBA00022989"/>
    </source>
</evidence>
<comment type="similarity">
    <text evidence="11">Belongs to the insect chemoreceptor superfamily. Heteromeric odorant receptor channel (TC 1.A.69) family.</text>
</comment>
<dbReference type="GO" id="GO:0005549">
    <property type="term" value="F:odorant binding"/>
    <property type="evidence" value="ECO:0007669"/>
    <property type="project" value="InterPro"/>
</dbReference>
<name>A0A6J1MDZ3_DROHY</name>
<dbReference type="GO" id="GO:0004984">
    <property type="term" value="F:olfactory receptor activity"/>
    <property type="evidence" value="ECO:0007669"/>
    <property type="project" value="InterPro"/>
</dbReference>
<dbReference type="RefSeq" id="XP_023177532.2">
    <property type="nucleotide sequence ID" value="XM_023321764.2"/>
</dbReference>
<protein>
    <recommendedName>
        <fullName evidence="11">Odorant receptor</fullName>
    </recommendedName>
</protein>
<keyword evidence="7 11" id="KW-0472">Membrane</keyword>
<evidence type="ECO:0000256" key="2">
    <source>
        <dbReference type="ARBA" id="ARBA00022475"/>
    </source>
</evidence>